<name>A0A139WDD4_TRICA</name>
<protein>
    <submittedName>
        <fullName evidence="2">Uncharacterized protein</fullName>
    </submittedName>
</protein>
<evidence type="ECO:0000313" key="3">
    <source>
        <dbReference type="Proteomes" id="UP000007266"/>
    </source>
</evidence>
<reference evidence="2 3" key="1">
    <citation type="journal article" date="2008" name="Nature">
        <title>The genome of the model beetle and pest Tribolium castaneum.</title>
        <authorList>
            <consortium name="Tribolium Genome Sequencing Consortium"/>
            <person name="Richards S."/>
            <person name="Gibbs R.A."/>
            <person name="Weinstock G.M."/>
            <person name="Brown S.J."/>
            <person name="Denell R."/>
            <person name="Beeman R.W."/>
            <person name="Gibbs R."/>
            <person name="Beeman R.W."/>
            <person name="Brown S.J."/>
            <person name="Bucher G."/>
            <person name="Friedrich M."/>
            <person name="Grimmelikhuijzen C.J."/>
            <person name="Klingler M."/>
            <person name="Lorenzen M."/>
            <person name="Richards S."/>
            <person name="Roth S."/>
            <person name="Schroder R."/>
            <person name="Tautz D."/>
            <person name="Zdobnov E.M."/>
            <person name="Muzny D."/>
            <person name="Gibbs R.A."/>
            <person name="Weinstock G.M."/>
            <person name="Attaway T."/>
            <person name="Bell S."/>
            <person name="Buhay C.J."/>
            <person name="Chandrabose M.N."/>
            <person name="Chavez D."/>
            <person name="Clerk-Blankenburg K.P."/>
            <person name="Cree A."/>
            <person name="Dao M."/>
            <person name="Davis C."/>
            <person name="Chacko J."/>
            <person name="Dinh H."/>
            <person name="Dugan-Rocha S."/>
            <person name="Fowler G."/>
            <person name="Garner T.T."/>
            <person name="Garnes J."/>
            <person name="Gnirke A."/>
            <person name="Hawes A."/>
            <person name="Hernandez J."/>
            <person name="Hines S."/>
            <person name="Holder M."/>
            <person name="Hume J."/>
            <person name="Jhangiani S.N."/>
            <person name="Joshi V."/>
            <person name="Khan Z.M."/>
            <person name="Jackson L."/>
            <person name="Kovar C."/>
            <person name="Kowis A."/>
            <person name="Lee S."/>
            <person name="Lewis L.R."/>
            <person name="Margolis J."/>
            <person name="Morgan M."/>
            <person name="Nazareth L.V."/>
            <person name="Nguyen N."/>
            <person name="Okwuonu G."/>
            <person name="Parker D."/>
            <person name="Richards S."/>
            <person name="Ruiz S.J."/>
            <person name="Santibanez J."/>
            <person name="Savard J."/>
            <person name="Scherer S.E."/>
            <person name="Schneider B."/>
            <person name="Sodergren E."/>
            <person name="Tautz D."/>
            <person name="Vattahil S."/>
            <person name="Villasana D."/>
            <person name="White C.S."/>
            <person name="Wright R."/>
            <person name="Park Y."/>
            <person name="Beeman R.W."/>
            <person name="Lord J."/>
            <person name="Oppert B."/>
            <person name="Lorenzen M."/>
            <person name="Brown S."/>
            <person name="Wang L."/>
            <person name="Savard J."/>
            <person name="Tautz D."/>
            <person name="Richards S."/>
            <person name="Weinstock G."/>
            <person name="Gibbs R.A."/>
            <person name="Liu Y."/>
            <person name="Worley K."/>
            <person name="Weinstock G."/>
            <person name="Elsik C.G."/>
            <person name="Reese J.T."/>
            <person name="Elhaik E."/>
            <person name="Landan G."/>
            <person name="Graur D."/>
            <person name="Arensburger P."/>
            <person name="Atkinson P."/>
            <person name="Beeman R.W."/>
            <person name="Beidler J."/>
            <person name="Brown S.J."/>
            <person name="Demuth J.P."/>
            <person name="Drury D.W."/>
            <person name="Du Y.Z."/>
            <person name="Fujiwara H."/>
            <person name="Lorenzen M."/>
            <person name="Maselli V."/>
            <person name="Osanai M."/>
            <person name="Park Y."/>
            <person name="Robertson H.M."/>
            <person name="Tu Z."/>
            <person name="Wang J.J."/>
            <person name="Wang S."/>
            <person name="Richards S."/>
            <person name="Song H."/>
            <person name="Zhang L."/>
            <person name="Sodergren E."/>
            <person name="Werner D."/>
            <person name="Stanke M."/>
            <person name="Morgenstern B."/>
            <person name="Solovyev V."/>
            <person name="Kosarev P."/>
            <person name="Brown G."/>
            <person name="Chen H.C."/>
            <person name="Ermolaeva O."/>
            <person name="Hlavina W."/>
            <person name="Kapustin Y."/>
            <person name="Kiryutin B."/>
            <person name="Kitts P."/>
            <person name="Maglott D."/>
            <person name="Pruitt K."/>
            <person name="Sapojnikov V."/>
            <person name="Souvorov A."/>
            <person name="Mackey A.J."/>
            <person name="Waterhouse R.M."/>
            <person name="Wyder S."/>
            <person name="Zdobnov E.M."/>
            <person name="Zdobnov E.M."/>
            <person name="Wyder S."/>
            <person name="Kriventseva E.V."/>
            <person name="Kadowaki T."/>
            <person name="Bork P."/>
            <person name="Aranda M."/>
            <person name="Bao R."/>
            <person name="Beermann A."/>
            <person name="Berns N."/>
            <person name="Bolognesi R."/>
            <person name="Bonneton F."/>
            <person name="Bopp D."/>
            <person name="Brown S.J."/>
            <person name="Bucher G."/>
            <person name="Butts T."/>
            <person name="Chaumot A."/>
            <person name="Denell R.E."/>
            <person name="Ferrier D.E."/>
            <person name="Friedrich M."/>
            <person name="Gordon C.M."/>
            <person name="Jindra M."/>
            <person name="Klingler M."/>
            <person name="Lan Q."/>
            <person name="Lattorff H.M."/>
            <person name="Laudet V."/>
            <person name="von Levetsow C."/>
            <person name="Liu Z."/>
            <person name="Lutz R."/>
            <person name="Lynch J.A."/>
            <person name="da Fonseca R.N."/>
            <person name="Posnien N."/>
            <person name="Reuter R."/>
            <person name="Roth S."/>
            <person name="Savard J."/>
            <person name="Schinko J.B."/>
            <person name="Schmitt C."/>
            <person name="Schoppmeier M."/>
            <person name="Schroder R."/>
            <person name="Shippy T.D."/>
            <person name="Simonnet F."/>
            <person name="Marques-Souza H."/>
            <person name="Tautz D."/>
            <person name="Tomoyasu Y."/>
            <person name="Trauner J."/>
            <person name="Van der Zee M."/>
            <person name="Vervoort M."/>
            <person name="Wittkopp N."/>
            <person name="Wimmer E.A."/>
            <person name="Yang X."/>
            <person name="Jones A.K."/>
            <person name="Sattelle D.B."/>
            <person name="Ebert P.R."/>
            <person name="Nelson D."/>
            <person name="Scott J.G."/>
            <person name="Beeman R.W."/>
            <person name="Muthukrishnan S."/>
            <person name="Kramer K.J."/>
            <person name="Arakane Y."/>
            <person name="Beeman R.W."/>
            <person name="Zhu Q."/>
            <person name="Hogenkamp D."/>
            <person name="Dixit R."/>
            <person name="Oppert B."/>
            <person name="Jiang H."/>
            <person name="Zou Z."/>
            <person name="Marshall J."/>
            <person name="Elpidina E."/>
            <person name="Vinokurov K."/>
            <person name="Oppert C."/>
            <person name="Zou Z."/>
            <person name="Evans J."/>
            <person name="Lu Z."/>
            <person name="Zhao P."/>
            <person name="Sumathipala N."/>
            <person name="Altincicek B."/>
            <person name="Vilcinskas A."/>
            <person name="Williams M."/>
            <person name="Hultmark D."/>
            <person name="Hetru C."/>
            <person name="Jiang H."/>
            <person name="Grimmelikhuijzen C.J."/>
            <person name="Hauser F."/>
            <person name="Cazzamali G."/>
            <person name="Williamson M."/>
            <person name="Park Y."/>
            <person name="Li B."/>
            <person name="Tanaka Y."/>
            <person name="Predel R."/>
            <person name="Neupert S."/>
            <person name="Schachtner J."/>
            <person name="Verleyen P."/>
            <person name="Raible F."/>
            <person name="Bork P."/>
            <person name="Friedrich M."/>
            <person name="Walden K.K."/>
            <person name="Robertson H.M."/>
            <person name="Angeli S."/>
            <person name="Foret S."/>
            <person name="Bucher G."/>
            <person name="Schuetz S."/>
            <person name="Maleszka R."/>
            <person name="Wimmer E.A."/>
            <person name="Beeman R.W."/>
            <person name="Lorenzen M."/>
            <person name="Tomoyasu Y."/>
            <person name="Miller S.C."/>
            <person name="Grossmann D."/>
            <person name="Bucher G."/>
        </authorList>
    </citation>
    <scope>NUCLEOTIDE SEQUENCE [LARGE SCALE GENOMIC DNA]</scope>
    <source>
        <strain evidence="2 3">Georgia GA2</strain>
    </source>
</reference>
<organism evidence="2 3">
    <name type="scientific">Tribolium castaneum</name>
    <name type="common">Red flour beetle</name>
    <dbReference type="NCBI Taxonomy" id="7070"/>
    <lineage>
        <taxon>Eukaryota</taxon>
        <taxon>Metazoa</taxon>
        <taxon>Ecdysozoa</taxon>
        <taxon>Arthropoda</taxon>
        <taxon>Hexapoda</taxon>
        <taxon>Insecta</taxon>
        <taxon>Pterygota</taxon>
        <taxon>Neoptera</taxon>
        <taxon>Endopterygota</taxon>
        <taxon>Coleoptera</taxon>
        <taxon>Polyphaga</taxon>
        <taxon>Cucujiformia</taxon>
        <taxon>Tenebrionidae</taxon>
        <taxon>Tenebrionidae incertae sedis</taxon>
        <taxon>Tribolium</taxon>
    </lineage>
</organism>
<proteinExistence type="predicted"/>
<dbReference type="EMBL" id="KQ971361">
    <property type="protein sequence ID" value="KYB25865.1"/>
    <property type="molecule type" value="Genomic_DNA"/>
</dbReference>
<accession>A0A139WDD4</accession>
<dbReference type="AlphaFoldDB" id="A0A139WDD4"/>
<gene>
    <name evidence="2" type="primary">AUGUSTUS-3.0.2_15233</name>
    <name evidence="2" type="ORF">TcasGA2_TC015233</name>
</gene>
<sequence>MPENCKSCTLRDANNNTYPAPITGSISDRNHPESSKQRNIQVTAKVLFGSVHAISRLKQEEKAAKENKRI</sequence>
<evidence type="ECO:0000256" key="1">
    <source>
        <dbReference type="SAM" id="MobiDB-lite"/>
    </source>
</evidence>
<keyword evidence="3" id="KW-1185">Reference proteome</keyword>
<dbReference type="Proteomes" id="UP000007266">
    <property type="component" value="Linkage group 8"/>
</dbReference>
<reference evidence="2 3" key="2">
    <citation type="journal article" date="2010" name="Nucleic Acids Res.">
        <title>BeetleBase in 2010: revisions to provide comprehensive genomic information for Tribolium castaneum.</title>
        <authorList>
            <person name="Kim H.S."/>
            <person name="Murphy T."/>
            <person name="Xia J."/>
            <person name="Caragea D."/>
            <person name="Park Y."/>
            <person name="Beeman R.W."/>
            <person name="Lorenzen M.D."/>
            <person name="Butcher S."/>
            <person name="Manak J.R."/>
            <person name="Brown S.J."/>
        </authorList>
    </citation>
    <scope>GENOME REANNOTATION</scope>
    <source>
        <strain evidence="2 3">Georgia GA2</strain>
    </source>
</reference>
<feature type="region of interest" description="Disordered" evidence="1">
    <location>
        <begin position="1"/>
        <end position="39"/>
    </location>
</feature>
<evidence type="ECO:0000313" key="2">
    <source>
        <dbReference type="EMBL" id="KYB25865.1"/>
    </source>
</evidence>
<dbReference type="InParanoid" id="A0A139WDD4"/>